<feature type="transmembrane region" description="Helical" evidence="1">
    <location>
        <begin position="6"/>
        <end position="27"/>
    </location>
</feature>
<reference evidence="2" key="1">
    <citation type="journal article" date="2023" name="Microbiome">
        <title>Phages are unrecognized players in the ecology of the oral pathogen Porphyromonas gingivalis.</title>
        <authorList>
            <person name="Matrishin C.B."/>
            <person name="Haase E.M."/>
            <person name="Dewhirst F.E."/>
            <person name="Mark Welch J.L."/>
            <person name="Miranda-Sanchez F."/>
            <person name="Chen T."/>
            <person name="MacFarland D.C."/>
            <person name="Kauffman K.M."/>
        </authorList>
    </citation>
    <scope>NUCLEOTIDE SEQUENCE</scope>
</reference>
<accession>A0AAT9JAX1</accession>
<name>A0AAT9JAX1_9CAUD</name>
<reference evidence="2" key="2">
    <citation type="submission" date="2024-05" db="EMBL/GenBank/DDBJ databases">
        <authorList>
            <person name="Matrishin C.B."/>
            <person name="Kauffman K.M."/>
        </authorList>
    </citation>
    <scope>NUCLEOTIDE SEQUENCE</scope>
</reference>
<proteinExistence type="predicted"/>
<organism evidence="2">
    <name type="scientific">Porphyromonas phage phage006a_EM3</name>
    <dbReference type="NCBI Taxonomy" id="3154098"/>
    <lineage>
        <taxon>Viruses</taxon>
        <taxon>Duplodnaviria</taxon>
        <taxon>Heunggongvirae</taxon>
        <taxon>Uroviricota</taxon>
        <taxon>Caudoviricetes</taxon>
        <taxon>Alisviridae</taxon>
        <taxon>Honmavirus</taxon>
        <taxon>Honmavirus pging00B</taxon>
    </lineage>
</organism>
<keyword evidence="1" id="KW-1133">Transmembrane helix</keyword>
<sequence>MHVKYAFFGVFLVFVGGGITVLLSWSLSVMRCKSMK</sequence>
<keyword evidence="1" id="KW-0472">Membrane</keyword>
<keyword evidence="1" id="KW-0812">Transmembrane</keyword>
<protein>
    <submittedName>
        <fullName evidence="2">Uncharacterized protein</fullName>
    </submittedName>
</protein>
<evidence type="ECO:0000313" key="2">
    <source>
        <dbReference type="EMBL" id="DBA54910.1"/>
    </source>
</evidence>
<evidence type="ECO:0000256" key="1">
    <source>
        <dbReference type="SAM" id="Phobius"/>
    </source>
</evidence>
<dbReference type="EMBL" id="BK068089">
    <property type="protein sequence ID" value="DBA54910.1"/>
    <property type="molecule type" value="Genomic_DNA"/>
</dbReference>